<dbReference type="Proteomes" id="UP001178507">
    <property type="component" value="Unassembled WGS sequence"/>
</dbReference>
<evidence type="ECO:0000313" key="3">
    <source>
        <dbReference type="Proteomes" id="UP001178507"/>
    </source>
</evidence>
<name>A0AA36IE69_9DINO</name>
<gene>
    <name evidence="2" type="ORF">EVOR1521_LOCUS11793</name>
</gene>
<dbReference type="EMBL" id="CAUJNA010001198">
    <property type="protein sequence ID" value="CAJ1385118.1"/>
    <property type="molecule type" value="Genomic_DNA"/>
</dbReference>
<feature type="signal peptide" evidence="1">
    <location>
        <begin position="1"/>
        <end position="17"/>
    </location>
</feature>
<sequence length="320" mass="34307">MMMKAAAAAALVASASAELGASLHLGHDHFGGHEMERSFLMYTELPMGEAALKAKGWHKHGSTCDPHLGYAWTEEAAGNTKSAPIVLYTTQGGQVSGVGMTVVGYDGNSPMPAEQKKWATASPLAPADIAEEVAHIDVAFRSGEIVCSGKTEAASVGTTLIVNPAGGAGKSMTIPLKEAEVQKQGWHKGSCFDGMGYHWFLDTSKQDGTMSWMAQNLFPVVAMYHEGEMNAIFFAAHLSQVSIPFLKANEWDPAGLDSEKMCKNTCDEDCDFKGMVDTFSTAHVYFRDHKEVTCPSDLKCGITFPLRASCCEAERAAVLV</sequence>
<feature type="chain" id="PRO_5041322690" evidence="1">
    <location>
        <begin position="18"/>
        <end position="320"/>
    </location>
</feature>
<keyword evidence="3" id="KW-1185">Reference proteome</keyword>
<keyword evidence="1" id="KW-0732">Signal</keyword>
<dbReference type="AlphaFoldDB" id="A0AA36IE69"/>
<evidence type="ECO:0000313" key="2">
    <source>
        <dbReference type="EMBL" id="CAJ1385118.1"/>
    </source>
</evidence>
<accession>A0AA36IE69</accession>
<reference evidence="2" key="1">
    <citation type="submission" date="2023-08" db="EMBL/GenBank/DDBJ databases">
        <authorList>
            <person name="Chen Y."/>
            <person name="Shah S."/>
            <person name="Dougan E. K."/>
            <person name="Thang M."/>
            <person name="Chan C."/>
        </authorList>
    </citation>
    <scope>NUCLEOTIDE SEQUENCE</scope>
</reference>
<proteinExistence type="predicted"/>
<organism evidence="2 3">
    <name type="scientific">Effrenium voratum</name>
    <dbReference type="NCBI Taxonomy" id="2562239"/>
    <lineage>
        <taxon>Eukaryota</taxon>
        <taxon>Sar</taxon>
        <taxon>Alveolata</taxon>
        <taxon>Dinophyceae</taxon>
        <taxon>Suessiales</taxon>
        <taxon>Symbiodiniaceae</taxon>
        <taxon>Effrenium</taxon>
    </lineage>
</organism>
<protein>
    <submittedName>
        <fullName evidence="2">Uncharacterized protein</fullName>
    </submittedName>
</protein>
<comment type="caution">
    <text evidence="2">The sequence shown here is derived from an EMBL/GenBank/DDBJ whole genome shotgun (WGS) entry which is preliminary data.</text>
</comment>
<evidence type="ECO:0000256" key="1">
    <source>
        <dbReference type="SAM" id="SignalP"/>
    </source>
</evidence>